<reference evidence="2 3" key="1">
    <citation type="submission" date="2016-03" db="EMBL/GenBank/DDBJ databases">
        <title>EvidentialGene: Evidence-directed Construction of Genes on Genomes.</title>
        <authorList>
            <person name="Gilbert D.G."/>
            <person name="Choi J.-H."/>
            <person name="Mockaitis K."/>
            <person name="Colbourne J."/>
            <person name="Pfrender M."/>
        </authorList>
    </citation>
    <scope>NUCLEOTIDE SEQUENCE [LARGE SCALE GENOMIC DNA]</scope>
    <source>
        <strain evidence="2 3">Xinb3</strain>
        <tissue evidence="2">Complete organism</tissue>
    </source>
</reference>
<comment type="caution">
    <text evidence="2">The sequence shown here is derived from an EMBL/GenBank/DDBJ whole genome shotgun (WGS) entry which is preliminary data.</text>
</comment>
<evidence type="ECO:0000313" key="3">
    <source>
        <dbReference type="Proteomes" id="UP000076858"/>
    </source>
</evidence>
<dbReference type="Gene3D" id="3.30.40.10">
    <property type="entry name" value="Zinc/RING finger domain, C3HC4 (zinc finger)"/>
    <property type="match status" value="1"/>
</dbReference>
<dbReference type="EMBL" id="LRGB01006835">
    <property type="protein sequence ID" value="KZS01451.1"/>
    <property type="molecule type" value="Genomic_DNA"/>
</dbReference>
<dbReference type="InterPro" id="IPR013083">
    <property type="entry name" value="Znf_RING/FYVE/PHD"/>
</dbReference>
<organism evidence="2 3">
    <name type="scientific">Daphnia magna</name>
    <dbReference type="NCBI Taxonomy" id="35525"/>
    <lineage>
        <taxon>Eukaryota</taxon>
        <taxon>Metazoa</taxon>
        <taxon>Ecdysozoa</taxon>
        <taxon>Arthropoda</taxon>
        <taxon>Crustacea</taxon>
        <taxon>Branchiopoda</taxon>
        <taxon>Diplostraca</taxon>
        <taxon>Cladocera</taxon>
        <taxon>Anomopoda</taxon>
        <taxon>Daphniidae</taxon>
        <taxon>Daphnia</taxon>
    </lineage>
</organism>
<dbReference type="InterPro" id="IPR011011">
    <property type="entry name" value="Znf_FYVE_PHD"/>
</dbReference>
<feature type="compositionally biased region" description="Low complexity" evidence="1">
    <location>
        <begin position="1"/>
        <end position="14"/>
    </location>
</feature>
<dbReference type="SUPFAM" id="SSF57903">
    <property type="entry name" value="FYVE/PHD zinc finger"/>
    <property type="match status" value="1"/>
</dbReference>
<proteinExistence type="predicted"/>
<dbReference type="AlphaFoldDB" id="A0A162C6H2"/>
<dbReference type="Proteomes" id="UP000076858">
    <property type="component" value="Unassembled WGS sequence"/>
</dbReference>
<sequence>MDSNPAPSVSAASAIIRNQPPRSNAKKRTATEVLASKTLPAESCPTPSVLATLIAKRKQPPRKKAKKTEVEAKKTNKTSCNADVCLEPKSPDWVRCDKKSCARWFHQKGVFGLQTR</sequence>
<feature type="region of interest" description="Disordered" evidence="1">
    <location>
        <begin position="1"/>
        <end position="30"/>
    </location>
</feature>
<accession>A0A162C6H2</accession>
<evidence type="ECO:0000313" key="2">
    <source>
        <dbReference type="EMBL" id="KZS01451.1"/>
    </source>
</evidence>
<protein>
    <submittedName>
        <fullName evidence="2">Uncharacterized protein</fullName>
    </submittedName>
</protein>
<name>A0A162C6H2_9CRUS</name>
<keyword evidence="3" id="KW-1185">Reference proteome</keyword>
<evidence type="ECO:0000256" key="1">
    <source>
        <dbReference type="SAM" id="MobiDB-lite"/>
    </source>
</evidence>
<gene>
    <name evidence="2" type="ORF">APZ42_001887</name>
</gene>